<proteinExistence type="inferred from homology"/>
<dbReference type="SMART" id="SM00226">
    <property type="entry name" value="LMWPc"/>
    <property type="match status" value="1"/>
</dbReference>
<dbReference type="PANTHER" id="PTHR43428:SF1">
    <property type="entry name" value="ARSENATE REDUCTASE"/>
    <property type="match status" value="1"/>
</dbReference>
<dbReference type="RefSeq" id="WP_009182011.1">
    <property type="nucleotide sequence ID" value="NZ_CM001368.1"/>
</dbReference>
<dbReference type="eggNOG" id="COG0394">
    <property type="taxonomic scope" value="Bacteria"/>
</dbReference>
<keyword evidence="7" id="KW-1185">Reference proteome</keyword>
<reference evidence="7" key="1">
    <citation type="journal article" date="2015" name="Genome Announc.">
        <title>High-Quality Draft Genome Sequence of Desulfovibrio carbinoliphilus FW-101-2B, an Organic Acid-Oxidizing Sulfate-Reducing Bacterium Isolated from Uranium(VI)-Contaminated Groundwater.</title>
        <authorList>
            <person name="Ramsay B.D."/>
            <person name="Hwang C."/>
            <person name="Woo H.L."/>
            <person name="Carroll S.L."/>
            <person name="Lucas S."/>
            <person name="Han J."/>
            <person name="Lapidus A.L."/>
            <person name="Cheng J.F."/>
            <person name="Goodwin L.A."/>
            <person name="Pitluck S."/>
            <person name="Peters L."/>
            <person name="Chertkov O."/>
            <person name="Held B."/>
            <person name="Detter J.C."/>
            <person name="Han C.S."/>
            <person name="Tapia R."/>
            <person name="Land M.L."/>
            <person name="Hauser L.J."/>
            <person name="Kyrpides N.C."/>
            <person name="Ivanova N.N."/>
            <person name="Mikhailova N."/>
            <person name="Pagani I."/>
            <person name="Woyke T."/>
            <person name="Arkin A.P."/>
            <person name="Dehal P."/>
            <person name="Chivian D."/>
            <person name="Criddle C.S."/>
            <person name="Wu W."/>
            <person name="Chakraborty R."/>
            <person name="Hazen T.C."/>
            <person name="Fields M.W."/>
        </authorList>
    </citation>
    <scope>NUCLEOTIDE SEQUENCE [LARGE SCALE GENOMIC DNA]</scope>
    <source>
        <strain evidence="7">FW-101-2B</strain>
    </source>
</reference>
<organism evidence="6 7">
    <name type="scientific">Solidesulfovibrio carbinoliphilus subsp. oakridgensis</name>
    <dbReference type="NCBI Taxonomy" id="694327"/>
    <lineage>
        <taxon>Bacteria</taxon>
        <taxon>Pseudomonadati</taxon>
        <taxon>Thermodesulfobacteriota</taxon>
        <taxon>Desulfovibrionia</taxon>
        <taxon>Desulfovibrionales</taxon>
        <taxon>Desulfovibrionaceae</taxon>
        <taxon>Solidesulfovibrio</taxon>
    </lineage>
</organism>
<evidence type="ECO:0000256" key="1">
    <source>
        <dbReference type="ARBA" id="ARBA00011063"/>
    </source>
</evidence>
<dbReference type="STRING" id="694327.DFW101_2640"/>
<evidence type="ECO:0000256" key="4">
    <source>
        <dbReference type="PIRSR" id="PIRSR617867-1"/>
    </source>
</evidence>
<dbReference type="Gene3D" id="3.40.50.2300">
    <property type="match status" value="1"/>
</dbReference>
<feature type="active site" evidence="4">
    <location>
        <position position="16"/>
    </location>
</feature>
<dbReference type="Proteomes" id="UP000004662">
    <property type="component" value="Chromosome"/>
</dbReference>
<dbReference type="PANTHER" id="PTHR43428">
    <property type="entry name" value="ARSENATE REDUCTASE"/>
    <property type="match status" value="1"/>
</dbReference>
<keyword evidence="2" id="KW-0378">Hydrolase</keyword>
<dbReference type="SUPFAM" id="SSF52788">
    <property type="entry name" value="Phosphotyrosine protein phosphatases I"/>
    <property type="match status" value="1"/>
</dbReference>
<keyword evidence="3" id="KW-0059">Arsenical resistance</keyword>
<feature type="active site" description="Nucleophile" evidence="4">
    <location>
        <position position="10"/>
    </location>
</feature>
<dbReference type="Pfam" id="PF01451">
    <property type="entry name" value="LMWPc"/>
    <property type="match status" value="1"/>
</dbReference>
<dbReference type="InterPro" id="IPR023485">
    <property type="entry name" value="Ptyr_pPase"/>
</dbReference>
<dbReference type="PRINTS" id="PR00719">
    <property type="entry name" value="LMWPTPASE"/>
</dbReference>
<dbReference type="OrthoDB" id="9784339at2"/>
<dbReference type="InterPro" id="IPR017867">
    <property type="entry name" value="Tyr_phospatase_low_mol_wt"/>
</dbReference>
<dbReference type="CDD" id="cd16345">
    <property type="entry name" value="LMWP_ArsC"/>
    <property type="match status" value="1"/>
</dbReference>
<dbReference type="GO" id="GO:0004725">
    <property type="term" value="F:protein tyrosine phosphatase activity"/>
    <property type="evidence" value="ECO:0007669"/>
    <property type="project" value="InterPro"/>
</dbReference>
<dbReference type="AlphaFoldDB" id="G7Q9K4"/>
<evidence type="ECO:0000259" key="5">
    <source>
        <dbReference type="SMART" id="SM00226"/>
    </source>
</evidence>
<protein>
    <submittedName>
        <fullName evidence="6">Protein tyrosine phosphatase</fullName>
    </submittedName>
</protein>
<dbReference type="InterPro" id="IPR036196">
    <property type="entry name" value="Ptyr_pPase_sf"/>
</dbReference>
<evidence type="ECO:0000256" key="3">
    <source>
        <dbReference type="ARBA" id="ARBA00022849"/>
    </source>
</evidence>
<dbReference type="GO" id="GO:0046685">
    <property type="term" value="P:response to arsenic-containing substance"/>
    <property type="evidence" value="ECO:0007669"/>
    <property type="project" value="UniProtKB-KW"/>
</dbReference>
<sequence>MKKKNILFLCTGNACRSQMAEGFARALRDDVLVAYSAGVEKHGLDPRAVAVMAEAGVDISGQTSKLVEELPNVAFDYVVTLCGAAHDQCPFFPGPVKKVHVGFDDPPALAVGAASEEEALSHYRRVRDAIRDFVGGLPDNLDAADGNSA</sequence>
<feature type="domain" description="Phosphotyrosine protein phosphatase I" evidence="5">
    <location>
        <begin position="4"/>
        <end position="140"/>
    </location>
</feature>
<accession>G7Q9K4</accession>
<evidence type="ECO:0000313" key="6">
    <source>
        <dbReference type="EMBL" id="EHJ48644.1"/>
    </source>
</evidence>
<evidence type="ECO:0000313" key="7">
    <source>
        <dbReference type="Proteomes" id="UP000004662"/>
    </source>
</evidence>
<gene>
    <name evidence="6" type="ORF">DFW101_2640</name>
</gene>
<dbReference type="EMBL" id="CM001368">
    <property type="protein sequence ID" value="EHJ48644.1"/>
    <property type="molecule type" value="Genomic_DNA"/>
</dbReference>
<evidence type="ECO:0000256" key="2">
    <source>
        <dbReference type="ARBA" id="ARBA00022801"/>
    </source>
</evidence>
<name>G7Q9K4_9BACT</name>
<dbReference type="HOGENOM" id="CLU_071415_3_2_7"/>
<comment type="similarity">
    <text evidence="1">Belongs to the low molecular weight phosphotyrosine protein phosphatase family.</text>
</comment>